<comment type="subcellular location">
    <subcellularLocation>
        <location evidence="1">Cell membrane</location>
        <topology evidence="1">Multi-pass membrane protein</topology>
    </subcellularLocation>
</comment>
<dbReference type="PANTHER" id="PTHR47089">
    <property type="entry name" value="ABC TRANSPORTER, PERMEASE PROTEIN"/>
    <property type="match status" value="1"/>
</dbReference>
<feature type="transmembrane region" description="Helical" evidence="6">
    <location>
        <begin position="302"/>
        <end position="319"/>
    </location>
</feature>
<dbReference type="CDD" id="cd06580">
    <property type="entry name" value="TM_PBP1_transp_TpRbsC_like"/>
    <property type="match status" value="1"/>
</dbReference>
<keyword evidence="5 6" id="KW-0472">Membrane</keyword>
<feature type="transmembrane region" description="Helical" evidence="6">
    <location>
        <begin position="331"/>
        <end position="351"/>
    </location>
</feature>
<evidence type="ECO:0000256" key="6">
    <source>
        <dbReference type="SAM" id="Phobius"/>
    </source>
</evidence>
<keyword evidence="8" id="KW-1185">Reference proteome</keyword>
<dbReference type="RefSeq" id="WP_282583756.1">
    <property type="nucleotide sequence ID" value="NZ_JAMOIM010000002.1"/>
</dbReference>
<name>A0AA41YU87_9HYPH</name>
<sequence>MSAPITLPRWADLVLVPVLSVLTAFVVGGLVVAAIGVSPWDATRTLITGSLGSGEALGFTLYYTTDFIFTGLAVALAFQAGLFNIGGEGQATLGGLGAALVCLHGGFLPGWLLIPLGIVAAAVFGGIWGLVPGYLQAKRGSHIVITTIMFNWLASTLMGYLLVNGMRAPQSMEPETVPFPPQAAIPTVHGILEALGIPSATTPLNLSFLLALACAFAMWLFIWRTRTGYEIRTTGANPTAAVYGGIAPAWIIMLTMGLSGALASGVAVNEIMGVQNRLLLEFTAGYGFVGIAVALMGRAHPVGIVFASLLFGILYQGGAELAFDQPKISRDMIVAIQGFVVLFAGALDGLYRPHLARIFTALPRTRSGPI</sequence>
<reference evidence="7" key="1">
    <citation type="submission" date="2022-05" db="EMBL/GenBank/DDBJ databases">
        <authorList>
            <person name="Pankratov T."/>
        </authorList>
    </citation>
    <scope>NUCLEOTIDE SEQUENCE</scope>
    <source>
        <strain evidence="7">BP6-180914</strain>
    </source>
</reference>
<feature type="transmembrane region" description="Helical" evidence="6">
    <location>
        <begin position="56"/>
        <end position="78"/>
    </location>
</feature>
<keyword evidence="4 6" id="KW-1133">Transmembrane helix</keyword>
<feature type="transmembrane region" description="Helical" evidence="6">
    <location>
        <begin position="278"/>
        <end position="295"/>
    </location>
</feature>
<feature type="transmembrane region" description="Helical" evidence="6">
    <location>
        <begin position="204"/>
        <end position="222"/>
    </location>
</feature>
<proteinExistence type="predicted"/>
<dbReference type="GO" id="GO:0005886">
    <property type="term" value="C:plasma membrane"/>
    <property type="evidence" value="ECO:0007669"/>
    <property type="project" value="UniProtKB-SubCell"/>
</dbReference>
<dbReference type="GO" id="GO:0022857">
    <property type="term" value="F:transmembrane transporter activity"/>
    <property type="evidence" value="ECO:0007669"/>
    <property type="project" value="InterPro"/>
</dbReference>
<accession>A0AA41YU87</accession>
<keyword evidence="2" id="KW-1003">Cell membrane</keyword>
<keyword evidence="3 6" id="KW-0812">Transmembrane</keyword>
<dbReference type="AlphaFoldDB" id="A0AA41YU87"/>
<evidence type="ECO:0000313" key="8">
    <source>
        <dbReference type="Proteomes" id="UP001165667"/>
    </source>
</evidence>
<dbReference type="PANTHER" id="PTHR47089:SF1">
    <property type="entry name" value="GUANOSINE ABC TRANSPORTER PERMEASE PROTEIN NUPP"/>
    <property type="match status" value="1"/>
</dbReference>
<feature type="transmembrane region" description="Helical" evidence="6">
    <location>
        <begin position="242"/>
        <end position="266"/>
    </location>
</feature>
<organism evidence="7 8">
    <name type="scientific">Lichenifustis flavocetrariae</name>
    <dbReference type="NCBI Taxonomy" id="2949735"/>
    <lineage>
        <taxon>Bacteria</taxon>
        <taxon>Pseudomonadati</taxon>
        <taxon>Pseudomonadota</taxon>
        <taxon>Alphaproteobacteria</taxon>
        <taxon>Hyphomicrobiales</taxon>
        <taxon>Lichenihabitantaceae</taxon>
        <taxon>Lichenifustis</taxon>
    </lineage>
</organism>
<feature type="transmembrane region" description="Helical" evidence="6">
    <location>
        <begin position="12"/>
        <end position="36"/>
    </location>
</feature>
<dbReference type="Pfam" id="PF02653">
    <property type="entry name" value="BPD_transp_2"/>
    <property type="match status" value="1"/>
</dbReference>
<evidence type="ECO:0000256" key="3">
    <source>
        <dbReference type="ARBA" id="ARBA00022692"/>
    </source>
</evidence>
<evidence type="ECO:0000256" key="2">
    <source>
        <dbReference type="ARBA" id="ARBA00022475"/>
    </source>
</evidence>
<feature type="transmembrane region" description="Helical" evidence="6">
    <location>
        <begin position="113"/>
        <end position="131"/>
    </location>
</feature>
<feature type="transmembrane region" description="Helical" evidence="6">
    <location>
        <begin position="90"/>
        <end position="107"/>
    </location>
</feature>
<feature type="transmembrane region" description="Helical" evidence="6">
    <location>
        <begin position="143"/>
        <end position="163"/>
    </location>
</feature>
<gene>
    <name evidence="7" type="ORF">M8523_05170</name>
</gene>
<comment type="caution">
    <text evidence="7">The sequence shown here is derived from an EMBL/GenBank/DDBJ whole genome shotgun (WGS) entry which is preliminary data.</text>
</comment>
<evidence type="ECO:0000256" key="1">
    <source>
        <dbReference type="ARBA" id="ARBA00004651"/>
    </source>
</evidence>
<evidence type="ECO:0000313" key="7">
    <source>
        <dbReference type="EMBL" id="MCW6507410.1"/>
    </source>
</evidence>
<dbReference type="InterPro" id="IPR001851">
    <property type="entry name" value="ABC_transp_permease"/>
</dbReference>
<protein>
    <submittedName>
        <fullName evidence="7">ABC transporter permease</fullName>
    </submittedName>
</protein>
<evidence type="ECO:0000256" key="5">
    <source>
        <dbReference type="ARBA" id="ARBA00023136"/>
    </source>
</evidence>
<dbReference type="Proteomes" id="UP001165667">
    <property type="component" value="Unassembled WGS sequence"/>
</dbReference>
<dbReference type="EMBL" id="JAMOIM010000002">
    <property type="protein sequence ID" value="MCW6507410.1"/>
    <property type="molecule type" value="Genomic_DNA"/>
</dbReference>
<evidence type="ECO:0000256" key="4">
    <source>
        <dbReference type="ARBA" id="ARBA00022989"/>
    </source>
</evidence>